<protein>
    <submittedName>
        <fullName evidence="1">Uncharacterized protein</fullName>
    </submittedName>
</protein>
<evidence type="ECO:0000313" key="2">
    <source>
        <dbReference type="EMBL" id="QSY56946.1"/>
    </source>
</evidence>
<dbReference type="Proteomes" id="UP000234855">
    <property type="component" value="Unassembled WGS sequence"/>
</dbReference>
<organism evidence="1 3">
    <name type="scientific">Bifidobacterium imperatoris</name>
    <dbReference type="NCBI Taxonomy" id="2020965"/>
    <lineage>
        <taxon>Bacteria</taxon>
        <taxon>Bacillati</taxon>
        <taxon>Actinomycetota</taxon>
        <taxon>Actinomycetes</taxon>
        <taxon>Bifidobacteriales</taxon>
        <taxon>Bifidobacteriaceae</taxon>
        <taxon>Bifidobacterium</taxon>
    </lineage>
</organism>
<accession>A0A2N5IQX1</accession>
<name>A0A2N5IQX1_9BIFI</name>
<reference evidence="1 3" key="1">
    <citation type="submission" date="2017-07" db="EMBL/GenBank/DDBJ databases">
        <title>Bifidobacterium novel species.</title>
        <authorList>
            <person name="Lugli G.A."/>
            <person name="Milani C."/>
            <person name="Duranti S."/>
            <person name="Mangifesta M."/>
        </authorList>
    </citation>
    <scope>NUCLEOTIDE SEQUENCE [LARGE SCALE GENOMIC DNA]</scope>
    <source>
        <strain evidence="1 3">45</strain>
    </source>
</reference>
<dbReference type="EMBL" id="NMWV01000023">
    <property type="protein sequence ID" value="PLS24352.1"/>
    <property type="molecule type" value="Genomic_DNA"/>
</dbReference>
<sequence length="102" mass="11876">MSRETFEQTLKDCAVRSLPKLHDFIAARKTTESFLVTAEQIARWSGLVRRTGRIDDNQLWEMMRRADCPPSKVRKYGMRCWDAREAFEALAKYAGAYGWLVD</sequence>
<proteinExistence type="predicted"/>
<evidence type="ECO:0000313" key="3">
    <source>
        <dbReference type="Proteomes" id="UP000234855"/>
    </source>
</evidence>
<reference evidence="2 4" key="2">
    <citation type="submission" date="2021-03" db="EMBL/GenBank/DDBJ databases">
        <title>Genome sequencing of Bifidobacterium imperatoris JCM 32708.</title>
        <authorList>
            <person name="Kim J."/>
        </authorList>
    </citation>
    <scope>NUCLEOTIDE SEQUENCE [LARGE SCALE GENOMIC DNA]</scope>
    <source>
        <strain evidence="2 4">JCM 32708</strain>
    </source>
</reference>
<dbReference type="AlphaFoldDB" id="A0A2N5IQX1"/>
<evidence type="ECO:0000313" key="4">
    <source>
        <dbReference type="Proteomes" id="UP000663067"/>
    </source>
</evidence>
<evidence type="ECO:0000313" key="1">
    <source>
        <dbReference type="EMBL" id="PLS24352.1"/>
    </source>
</evidence>
<gene>
    <name evidence="2" type="ORF">BLI708_06620</name>
    <name evidence="1" type="ORF">Tam1G_1615</name>
</gene>
<dbReference type="RefSeq" id="WP_101626152.1">
    <property type="nucleotide sequence ID" value="NZ_CP071591.1"/>
</dbReference>
<dbReference type="EMBL" id="CP071591">
    <property type="protein sequence ID" value="QSY56946.1"/>
    <property type="molecule type" value="Genomic_DNA"/>
</dbReference>
<dbReference type="Proteomes" id="UP000663067">
    <property type="component" value="Chromosome"/>
</dbReference>
<keyword evidence="4" id="KW-1185">Reference proteome</keyword>